<dbReference type="GO" id="GO:0047443">
    <property type="term" value="F:4-hydroxy-4-methyl-2-oxoglutarate aldolase activity"/>
    <property type="evidence" value="ECO:0007669"/>
    <property type="project" value="UniProtKB-EC"/>
</dbReference>
<dbReference type="GO" id="GO:0046872">
    <property type="term" value="F:metal ion binding"/>
    <property type="evidence" value="ECO:0007669"/>
    <property type="project" value="UniProtKB-KW"/>
</dbReference>
<evidence type="ECO:0000256" key="6">
    <source>
        <dbReference type="ARBA" id="ARBA00023239"/>
    </source>
</evidence>
<feature type="binding site" evidence="9">
    <location>
        <position position="98"/>
    </location>
    <ligand>
        <name>Mg(2+)</name>
        <dbReference type="ChEBI" id="CHEBI:18420"/>
    </ligand>
</feature>
<dbReference type="PANTHER" id="PTHR33254:SF4">
    <property type="entry name" value="4-HYDROXY-4-METHYL-2-OXOGLUTARATE ALDOLASE 3-RELATED"/>
    <property type="match status" value="1"/>
</dbReference>
<sequence length="165" mass="17560">MLDLLPDLFDAHSAQLQLIFLPWRSFGGREIFWGEIETVRCFRDNSKVKHRLAEPGNGKVLVVDGGGDLTQALLGDMIATAAVNNGWAGIIINGAVRDVATLRGLPLGIQALAAVPIKTEKRDLGEISVTIELAGVKLKPGMMIYADANGVAVSAEKLALPDAFA</sequence>
<dbReference type="Gene3D" id="3.50.30.40">
    <property type="entry name" value="Ribonuclease E inhibitor RraA/RraA-like"/>
    <property type="match status" value="1"/>
</dbReference>
<dbReference type="STRING" id="1515746.HR45_11400"/>
<name>A0A094LQ56_9GAMM</name>
<comment type="cofactor">
    <cofactor evidence="9">
        <name>Mg(2+)</name>
        <dbReference type="ChEBI" id="CHEBI:18420"/>
    </cofactor>
</comment>
<evidence type="ECO:0000313" key="12">
    <source>
        <dbReference type="Proteomes" id="UP000029264"/>
    </source>
</evidence>
<dbReference type="PANTHER" id="PTHR33254">
    <property type="entry name" value="4-HYDROXY-4-METHYL-2-OXOGLUTARATE ALDOLASE 3-RELATED"/>
    <property type="match status" value="1"/>
</dbReference>
<dbReference type="CDD" id="cd16841">
    <property type="entry name" value="RraA_family"/>
    <property type="match status" value="1"/>
</dbReference>
<gene>
    <name evidence="11" type="ORF">HR45_11400</name>
</gene>
<dbReference type="Proteomes" id="UP000029264">
    <property type="component" value="Unassembled WGS sequence"/>
</dbReference>
<comment type="subunit">
    <text evidence="4 10">Homotrimer.</text>
</comment>
<comment type="catalytic activity">
    <reaction evidence="8 10">
        <text>oxaloacetate + H(+) = pyruvate + CO2</text>
        <dbReference type="Rhea" id="RHEA:15641"/>
        <dbReference type="ChEBI" id="CHEBI:15361"/>
        <dbReference type="ChEBI" id="CHEBI:15378"/>
        <dbReference type="ChEBI" id="CHEBI:16452"/>
        <dbReference type="ChEBI" id="CHEBI:16526"/>
        <dbReference type="EC" id="4.1.1.112"/>
    </reaction>
</comment>
<dbReference type="InterPro" id="IPR036704">
    <property type="entry name" value="RraA/RraA-like_sf"/>
</dbReference>
<dbReference type="OrthoDB" id="943692at2"/>
<comment type="similarity">
    <text evidence="3 10">Belongs to the class II aldolase/RraA-like family.</text>
</comment>
<evidence type="ECO:0000256" key="10">
    <source>
        <dbReference type="RuleBase" id="RU004338"/>
    </source>
</evidence>
<dbReference type="RefSeq" id="WP_037442953.1">
    <property type="nucleotide sequence ID" value="NZ_JPEO01000007.1"/>
</dbReference>
<dbReference type="Pfam" id="PF03737">
    <property type="entry name" value="RraA-like"/>
    <property type="match status" value="1"/>
</dbReference>
<comment type="cofactor">
    <cofactor evidence="2 10">
        <name>a divalent metal cation</name>
        <dbReference type="ChEBI" id="CHEBI:60240"/>
    </cofactor>
</comment>
<keyword evidence="6 10" id="KW-0456">Lyase</keyword>
<dbReference type="EC" id="4.1.1.112" evidence="10"/>
<dbReference type="EMBL" id="JPEO01000007">
    <property type="protein sequence ID" value="KFZ37273.1"/>
    <property type="molecule type" value="Genomic_DNA"/>
</dbReference>
<evidence type="ECO:0000256" key="3">
    <source>
        <dbReference type="ARBA" id="ARBA00008621"/>
    </source>
</evidence>
<evidence type="ECO:0000256" key="9">
    <source>
        <dbReference type="PIRSR" id="PIRSR605493-1"/>
    </source>
</evidence>
<evidence type="ECO:0000313" key="11">
    <source>
        <dbReference type="EMBL" id="KFZ37273.1"/>
    </source>
</evidence>
<keyword evidence="5 9" id="KW-0479">Metal-binding</keyword>
<dbReference type="AlphaFoldDB" id="A0A094LQ56"/>
<comment type="catalytic activity">
    <reaction evidence="1 10">
        <text>4-hydroxy-4-methyl-2-oxoglutarate = 2 pyruvate</text>
        <dbReference type="Rhea" id="RHEA:22748"/>
        <dbReference type="ChEBI" id="CHEBI:15361"/>
        <dbReference type="ChEBI" id="CHEBI:58276"/>
        <dbReference type="EC" id="4.1.3.17"/>
    </reaction>
</comment>
<evidence type="ECO:0000256" key="4">
    <source>
        <dbReference type="ARBA" id="ARBA00011233"/>
    </source>
</evidence>
<dbReference type="EC" id="4.1.3.17" evidence="10"/>
<dbReference type="GO" id="GO:0008428">
    <property type="term" value="F:ribonuclease inhibitor activity"/>
    <property type="evidence" value="ECO:0007669"/>
    <property type="project" value="InterPro"/>
</dbReference>
<dbReference type="NCBIfam" id="NF006875">
    <property type="entry name" value="PRK09372.1"/>
    <property type="match status" value="1"/>
</dbReference>
<keyword evidence="9" id="KW-0460">Magnesium</keyword>
<comment type="caution">
    <text evidence="11">The sequence shown here is derived from an EMBL/GenBank/DDBJ whole genome shotgun (WGS) entry which is preliminary data.</text>
</comment>
<evidence type="ECO:0000256" key="7">
    <source>
        <dbReference type="ARBA" id="ARBA00025046"/>
    </source>
</evidence>
<feature type="binding site" evidence="9">
    <location>
        <position position="97"/>
    </location>
    <ligand>
        <name>substrate</name>
    </ligand>
</feature>
<dbReference type="GO" id="GO:0008948">
    <property type="term" value="F:oxaloacetate decarboxylase activity"/>
    <property type="evidence" value="ECO:0007669"/>
    <property type="project" value="UniProtKB-EC"/>
</dbReference>
<proteinExistence type="inferred from homology"/>
<evidence type="ECO:0000256" key="5">
    <source>
        <dbReference type="ARBA" id="ARBA00022723"/>
    </source>
</evidence>
<comment type="function">
    <text evidence="7 10">Catalyzes the aldol cleavage of 4-hydroxy-4-methyl-2-oxoglutarate (HMG) into 2 molecules of pyruvate. Also contains a secondary oxaloacetate (OAA) decarboxylase activity due to the common pyruvate enolate transition state formed following C-C bond cleavage in the retro-aldol and decarboxylation reactions.</text>
</comment>
<evidence type="ECO:0000256" key="8">
    <source>
        <dbReference type="ARBA" id="ARBA00047973"/>
    </source>
</evidence>
<feature type="binding site" evidence="9">
    <location>
        <begin position="75"/>
        <end position="78"/>
    </location>
    <ligand>
        <name>substrate</name>
    </ligand>
</feature>
<dbReference type="SUPFAM" id="SSF89562">
    <property type="entry name" value="RraA-like"/>
    <property type="match status" value="1"/>
</dbReference>
<dbReference type="InterPro" id="IPR005493">
    <property type="entry name" value="RraA/RraA-like"/>
</dbReference>
<reference evidence="11 12" key="1">
    <citation type="submission" date="2014-06" db="EMBL/GenBank/DDBJ databases">
        <title>Shewanella sp. YQH10.</title>
        <authorList>
            <person name="Liu Y."/>
            <person name="Zeng R."/>
        </authorList>
    </citation>
    <scope>NUCLEOTIDE SEQUENCE [LARGE SCALE GENOMIC DNA]</scope>
    <source>
        <strain evidence="11 12">YQH10</strain>
    </source>
</reference>
<dbReference type="InterPro" id="IPR010203">
    <property type="entry name" value="RraA"/>
</dbReference>
<accession>A0A094LQ56</accession>
<evidence type="ECO:0000256" key="2">
    <source>
        <dbReference type="ARBA" id="ARBA00001968"/>
    </source>
</evidence>
<protein>
    <recommendedName>
        <fullName evidence="10">4-hydroxy-4-methyl-2-oxoglutarate aldolase</fullName>
        <shortName evidence="10">HMG aldolase</shortName>
        <ecNumber evidence="10">4.1.1.112</ecNumber>
        <ecNumber evidence="10">4.1.3.17</ecNumber>
    </recommendedName>
    <alternativeName>
        <fullName evidence="10">Oxaloacetate decarboxylase</fullName>
    </alternativeName>
</protein>
<keyword evidence="12" id="KW-1185">Reference proteome</keyword>
<dbReference type="NCBIfam" id="TIGR01935">
    <property type="entry name" value="NOT-MenG"/>
    <property type="match status" value="1"/>
</dbReference>
<dbReference type="eggNOG" id="COG0684">
    <property type="taxonomic scope" value="Bacteria"/>
</dbReference>
<dbReference type="NCBIfam" id="NF009134">
    <property type="entry name" value="PRK12487.1"/>
    <property type="match status" value="1"/>
</dbReference>
<dbReference type="GO" id="GO:0051252">
    <property type="term" value="P:regulation of RNA metabolic process"/>
    <property type="evidence" value="ECO:0007669"/>
    <property type="project" value="InterPro"/>
</dbReference>
<evidence type="ECO:0000256" key="1">
    <source>
        <dbReference type="ARBA" id="ARBA00001342"/>
    </source>
</evidence>
<organism evidence="11 12">
    <name type="scientific">Shewanella mangrovi</name>
    <dbReference type="NCBI Taxonomy" id="1515746"/>
    <lineage>
        <taxon>Bacteria</taxon>
        <taxon>Pseudomonadati</taxon>
        <taxon>Pseudomonadota</taxon>
        <taxon>Gammaproteobacteria</taxon>
        <taxon>Alteromonadales</taxon>
        <taxon>Shewanellaceae</taxon>
        <taxon>Shewanella</taxon>
    </lineage>
</organism>